<dbReference type="EMBL" id="PJNI01000001">
    <property type="protein sequence ID" value="PKR81781.1"/>
    <property type="molecule type" value="Genomic_DNA"/>
</dbReference>
<accession>A0A2I0R5C3</accession>
<name>A0A2I0R5C3_9FLAO</name>
<sequence length="330" mass="37668">MKTLKLSCCEISSRSPIKNNNMKTLKLNSKGSEVKQLQLLLNILPDGIFGPQTQQSVIFFQKSQNITPDGIVGPITWSFLYDGWEMINNPNQEESLYEQYFLPNYAYHNQPTEKKSIFLHHTGGWQNPYRVIDHWGERPHKVATEFVIGGQSIHNDNSKHDGKILQAIPNNCWAWHLGIGNNPVHSQSIGVELCSFGRLTKGYFEKDQNGNPKPIARGKNSYFTYVGQEVDPEQVEELAEPFKGFSFYHKYSNKQLQSLKKLLHYLGNKHNIDIREGLPNLIRKKGIKAFEIVSKNMCLNTPGLWSHTNVNSLKDDVAPQEGLVEMLMEL</sequence>
<proteinExistence type="predicted"/>
<dbReference type="Gene3D" id="1.10.101.10">
    <property type="entry name" value="PGBD-like superfamily/PGBD"/>
    <property type="match status" value="1"/>
</dbReference>
<dbReference type="Proteomes" id="UP000236654">
    <property type="component" value="Unassembled WGS sequence"/>
</dbReference>
<dbReference type="SUPFAM" id="SSF47090">
    <property type="entry name" value="PGBD-like"/>
    <property type="match status" value="1"/>
</dbReference>
<dbReference type="InterPro" id="IPR036366">
    <property type="entry name" value="PGBDSf"/>
</dbReference>
<keyword evidence="4" id="KW-1185">Reference proteome</keyword>
<dbReference type="OrthoDB" id="1523598at2"/>
<dbReference type="SUPFAM" id="SSF55846">
    <property type="entry name" value="N-acetylmuramoyl-L-alanine amidase-like"/>
    <property type="match status" value="1"/>
</dbReference>
<evidence type="ECO:0008006" key="5">
    <source>
        <dbReference type="Google" id="ProtNLM"/>
    </source>
</evidence>
<comment type="caution">
    <text evidence="3">The sequence shown here is derived from an EMBL/GenBank/DDBJ whole genome shotgun (WGS) entry which is preliminary data.</text>
</comment>
<dbReference type="Pfam" id="PF01471">
    <property type="entry name" value="PG_binding_1"/>
    <property type="match status" value="1"/>
</dbReference>
<dbReference type="Gene3D" id="3.40.80.10">
    <property type="entry name" value="Peptidoglycan recognition protein-like"/>
    <property type="match status" value="1"/>
</dbReference>
<gene>
    <name evidence="3" type="ORF">CW751_00115</name>
</gene>
<evidence type="ECO:0000313" key="3">
    <source>
        <dbReference type="EMBL" id="PKR81781.1"/>
    </source>
</evidence>
<dbReference type="GO" id="GO:0008745">
    <property type="term" value="F:N-acetylmuramoyl-L-alanine amidase activity"/>
    <property type="evidence" value="ECO:0007669"/>
    <property type="project" value="InterPro"/>
</dbReference>
<dbReference type="Pfam" id="PF01510">
    <property type="entry name" value="Amidase_2"/>
    <property type="match status" value="1"/>
</dbReference>
<evidence type="ECO:0000259" key="2">
    <source>
        <dbReference type="Pfam" id="PF01510"/>
    </source>
</evidence>
<organism evidence="3 4">
    <name type="scientific">Brumimicrobium salinarum</name>
    <dbReference type="NCBI Taxonomy" id="2058658"/>
    <lineage>
        <taxon>Bacteria</taxon>
        <taxon>Pseudomonadati</taxon>
        <taxon>Bacteroidota</taxon>
        <taxon>Flavobacteriia</taxon>
        <taxon>Flavobacteriales</taxon>
        <taxon>Crocinitomicaceae</taxon>
        <taxon>Brumimicrobium</taxon>
    </lineage>
</organism>
<reference evidence="3 4" key="1">
    <citation type="submission" date="2017-12" db="EMBL/GenBank/DDBJ databases">
        <title>The draft genome sequence of Brumimicrobium saltpan LHR20.</title>
        <authorList>
            <person name="Do Z.-J."/>
            <person name="Luo H.-R."/>
        </authorList>
    </citation>
    <scope>NUCLEOTIDE SEQUENCE [LARGE SCALE GENOMIC DNA]</scope>
    <source>
        <strain evidence="3 4">LHR20</strain>
    </source>
</reference>
<dbReference type="InterPro" id="IPR036365">
    <property type="entry name" value="PGBD-like_sf"/>
</dbReference>
<evidence type="ECO:0000259" key="1">
    <source>
        <dbReference type="Pfam" id="PF01471"/>
    </source>
</evidence>
<evidence type="ECO:0000313" key="4">
    <source>
        <dbReference type="Proteomes" id="UP000236654"/>
    </source>
</evidence>
<dbReference type="GO" id="GO:0009253">
    <property type="term" value="P:peptidoglycan catabolic process"/>
    <property type="evidence" value="ECO:0007669"/>
    <property type="project" value="InterPro"/>
</dbReference>
<dbReference type="InterPro" id="IPR002477">
    <property type="entry name" value="Peptidoglycan-bd-like"/>
</dbReference>
<dbReference type="InterPro" id="IPR002502">
    <property type="entry name" value="Amidase_domain"/>
</dbReference>
<feature type="domain" description="N-acetylmuramoyl-L-alanine amidase" evidence="2">
    <location>
        <begin position="115"/>
        <end position="274"/>
    </location>
</feature>
<dbReference type="AlphaFoldDB" id="A0A2I0R5C3"/>
<dbReference type="InterPro" id="IPR036505">
    <property type="entry name" value="Amidase/PGRP_sf"/>
</dbReference>
<feature type="domain" description="Peptidoglycan binding-like" evidence="1">
    <location>
        <begin position="31"/>
        <end position="80"/>
    </location>
</feature>
<protein>
    <recommendedName>
        <fullName evidence="5">Peptidoglycan binding-like domain-containing protein</fullName>
    </recommendedName>
</protein>